<reference evidence="1 4" key="1">
    <citation type="submission" date="2019-10" db="EMBL/GenBank/DDBJ databases">
        <title>Comparative genomics of sulfur disproportionating microorganisms.</title>
        <authorList>
            <person name="Ward L.M."/>
            <person name="Bertran E."/>
            <person name="Johnston D."/>
        </authorList>
    </citation>
    <scope>NUCLEOTIDE SEQUENCE [LARGE SCALE GENOMIC DNA]</scope>
    <source>
        <strain evidence="1 4">DSM 3772</strain>
    </source>
</reference>
<dbReference type="GeneID" id="42778712"/>
<dbReference type="Proteomes" id="UP000474054">
    <property type="component" value="Unassembled WGS sequence"/>
</dbReference>
<name>A0A650CTG2_ACIAM</name>
<gene>
    <name evidence="2" type="ORF">D1866_03220</name>
    <name evidence="1" type="ORF">GFB69_12565</name>
</gene>
<reference evidence="2 3" key="2">
    <citation type="submission" date="2019-10" db="EMBL/GenBank/DDBJ databases">
        <title>Genome Sequences from Six Type Strain Members of the Archaeal Family Sulfolobaceae: Acidianus ambivalens, Acidianus infernus, Metallosphaera prunae, Stygiolobus azoricus, Sulfolobus metallicus, and Sulfurisphaera ohwakuensis.</title>
        <authorList>
            <person name="Counts J.A."/>
            <person name="Kelly R.M."/>
        </authorList>
    </citation>
    <scope>NUCLEOTIDE SEQUENCE [LARGE SCALE GENOMIC DNA]</scope>
    <source>
        <strain evidence="2 3">LEI 10</strain>
    </source>
</reference>
<dbReference type="EMBL" id="CP045482">
    <property type="protein sequence ID" value="QGR21130.1"/>
    <property type="molecule type" value="Genomic_DNA"/>
</dbReference>
<dbReference type="EMBL" id="WHYS01000004">
    <property type="protein sequence ID" value="MQL56499.1"/>
    <property type="molecule type" value="Genomic_DNA"/>
</dbReference>
<protein>
    <submittedName>
        <fullName evidence="2">Uncharacterized protein</fullName>
    </submittedName>
</protein>
<evidence type="ECO:0000313" key="1">
    <source>
        <dbReference type="EMBL" id="MQL56499.1"/>
    </source>
</evidence>
<dbReference type="KEGG" id="aamb:D1866_03220"/>
<evidence type="ECO:0000313" key="2">
    <source>
        <dbReference type="EMBL" id="QGR21130.1"/>
    </source>
</evidence>
<evidence type="ECO:0000313" key="4">
    <source>
        <dbReference type="Proteomes" id="UP000474054"/>
    </source>
</evidence>
<dbReference type="RefSeq" id="WP_152943362.1">
    <property type="nucleotide sequence ID" value="NZ_CP045482.1"/>
</dbReference>
<dbReference type="AlphaFoldDB" id="A0A650CTG2"/>
<dbReference type="Proteomes" id="UP000426328">
    <property type="component" value="Chromosome"/>
</dbReference>
<keyword evidence="3" id="KW-1185">Reference proteome</keyword>
<proteinExistence type="predicted"/>
<accession>A0A650CTG2</accession>
<sequence>MRNNLVDEEKICDALNFVRNNIDKYSCLQCYISGDYDTGNCATSCIVKFRKSFCFDLNSVIKIIVIAEEYGGKVIMATFFPVTRNKDFERKCGNRFLHI</sequence>
<evidence type="ECO:0000313" key="3">
    <source>
        <dbReference type="Proteomes" id="UP000426328"/>
    </source>
</evidence>
<organism evidence="2 3">
    <name type="scientific">Acidianus ambivalens</name>
    <name type="common">Desulfurolobus ambivalens</name>
    <dbReference type="NCBI Taxonomy" id="2283"/>
    <lineage>
        <taxon>Archaea</taxon>
        <taxon>Thermoproteota</taxon>
        <taxon>Thermoprotei</taxon>
        <taxon>Sulfolobales</taxon>
        <taxon>Sulfolobaceae</taxon>
        <taxon>Acidianus</taxon>
    </lineage>
</organism>